<sequence length="289" mass="31432">MTSELKELLPEPVEIDESEILPPPKKWSIATWVIPHLVSIQKYSVIPFTVFSALHLSSTIFVPAVAGPGAGEDVFTMARTIYQAPGIEETMVLGAAGTHVLSGVLLRICRKIKHDSEYGKQKRRSKAYMTEAEKAKDADFGLGGFFSLFGFGSKQSVVSKKFGISPSVFSGYLLTVLLTCHVASLRLAPLLVDGDSSYVSLAYISHIFNRSPIFTSGALGLLTAVGTYHMSSGWLRILHKFSLNWKRAAYGSIALTCALLSVALSKVGSLGLQTGFMAAKFDAYHDYFH</sequence>
<reference evidence="3" key="2">
    <citation type="submission" date="2014-02" db="EMBL/GenBank/DDBJ databases">
        <title>Complete DNA sequence of /Kuraishia capsulata/ illustrates novel genomic features among budding yeasts (/Saccharomycotina/).</title>
        <authorList>
            <person name="Morales L."/>
            <person name="Noel B."/>
            <person name="Porcel B."/>
            <person name="Marcet-Houben M."/>
            <person name="Hullo M-F."/>
            <person name="Sacerdot C."/>
            <person name="Tekaia F."/>
            <person name="Leh-Louis V."/>
            <person name="Despons L."/>
            <person name="Khanna V."/>
            <person name="Aury J-M."/>
            <person name="Barbe V."/>
            <person name="Couloux A."/>
            <person name="Labadie K."/>
            <person name="Pelletier E."/>
            <person name="Souciet J-L."/>
            <person name="Boekhout T."/>
            <person name="Gabaldon T."/>
            <person name="Wincker P."/>
            <person name="Dujon B."/>
        </authorList>
    </citation>
    <scope>NUCLEOTIDE SEQUENCE</scope>
    <source>
        <strain evidence="3">CBS 1993</strain>
    </source>
</reference>
<dbReference type="GO" id="GO:0007005">
    <property type="term" value="P:mitochondrion organization"/>
    <property type="evidence" value="ECO:0007669"/>
    <property type="project" value="TreeGrafter"/>
</dbReference>
<gene>
    <name evidence="3" type="ORF">KUCA_T00004360001</name>
</gene>
<dbReference type="RefSeq" id="XP_022460368.1">
    <property type="nucleotide sequence ID" value="XM_022601087.1"/>
</dbReference>
<dbReference type="STRING" id="1382522.W6MPW4"/>
<dbReference type="Proteomes" id="UP000019384">
    <property type="component" value="Unassembled WGS sequence"/>
</dbReference>
<evidence type="ECO:0000256" key="1">
    <source>
        <dbReference type="SAM" id="Phobius"/>
    </source>
</evidence>
<dbReference type="HOGENOM" id="CLU_066681_0_0_1"/>
<dbReference type="EMBL" id="HG793129">
    <property type="protein sequence ID" value="CDK28378.1"/>
    <property type="molecule type" value="Genomic_DNA"/>
</dbReference>
<feature type="domain" description="Mitochondrial adapter protein MCP1 transmembrane" evidence="2">
    <location>
        <begin position="51"/>
        <end position="149"/>
    </location>
</feature>
<reference evidence="3" key="1">
    <citation type="submission" date="2013-12" db="EMBL/GenBank/DDBJ databases">
        <authorList>
            <person name="Genoscope - CEA"/>
        </authorList>
    </citation>
    <scope>NUCLEOTIDE SEQUENCE</scope>
    <source>
        <strain evidence="3">CBS 1993</strain>
    </source>
</reference>
<dbReference type="InterPro" id="IPR012472">
    <property type="entry name" value="MCP1_TM"/>
</dbReference>
<organism evidence="3 4">
    <name type="scientific">Kuraishia capsulata CBS 1993</name>
    <dbReference type="NCBI Taxonomy" id="1382522"/>
    <lineage>
        <taxon>Eukaryota</taxon>
        <taxon>Fungi</taxon>
        <taxon>Dikarya</taxon>
        <taxon>Ascomycota</taxon>
        <taxon>Saccharomycotina</taxon>
        <taxon>Pichiomycetes</taxon>
        <taxon>Pichiales</taxon>
        <taxon>Pichiaceae</taxon>
        <taxon>Kuraishia</taxon>
    </lineage>
</organism>
<dbReference type="GO" id="GO:0005741">
    <property type="term" value="C:mitochondrial outer membrane"/>
    <property type="evidence" value="ECO:0007669"/>
    <property type="project" value="TreeGrafter"/>
</dbReference>
<protein>
    <recommendedName>
        <fullName evidence="2">Mitochondrial adapter protein MCP1 transmembrane domain-containing protein</fullName>
    </recommendedName>
</protein>
<dbReference type="OrthoDB" id="10259513at2759"/>
<dbReference type="GeneID" id="34521756"/>
<accession>W6MPW4</accession>
<evidence type="ECO:0000313" key="3">
    <source>
        <dbReference type="EMBL" id="CDK28378.1"/>
    </source>
</evidence>
<evidence type="ECO:0000313" key="4">
    <source>
        <dbReference type="Proteomes" id="UP000019384"/>
    </source>
</evidence>
<name>W6MPW4_9ASCO</name>
<feature type="transmembrane region" description="Helical" evidence="1">
    <location>
        <begin position="248"/>
        <end position="267"/>
    </location>
</feature>
<dbReference type="GO" id="GO:0055088">
    <property type="term" value="P:lipid homeostasis"/>
    <property type="evidence" value="ECO:0007669"/>
    <property type="project" value="InterPro"/>
</dbReference>
<dbReference type="Pfam" id="PF07950">
    <property type="entry name" value="MCP1_TM"/>
    <property type="match status" value="2"/>
</dbReference>
<dbReference type="InterPro" id="IPR039960">
    <property type="entry name" value="MCP1"/>
</dbReference>
<keyword evidence="1" id="KW-0472">Membrane</keyword>
<dbReference type="PANTHER" id="PTHR38409:SF1">
    <property type="entry name" value="MITOCHONDRIAL ADAPTER PROTEIN MCP1"/>
    <property type="match status" value="1"/>
</dbReference>
<keyword evidence="4" id="KW-1185">Reference proteome</keyword>
<keyword evidence="1" id="KW-1133">Transmembrane helix</keyword>
<feature type="domain" description="Mitochondrial adapter protein MCP1 transmembrane" evidence="2">
    <location>
        <begin position="177"/>
        <end position="241"/>
    </location>
</feature>
<dbReference type="PANTHER" id="PTHR38409">
    <property type="entry name" value="MDM10-COMPLEMENTING PROTEIN 1"/>
    <property type="match status" value="1"/>
</dbReference>
<proteinExistence type="predicted"/>
<feature type="transmembrane region" description="Helical" evidence="1">
    <location>
        <begin position="207"/>
        <end position="228"/>
    </location>
</feature>
<keyword evidence="1" id="KW-0812">Transmembrane</keyword>
<evidence type="ECO:0000259" key="2">
    <source>
        <dbReference type="Pfam" id="PF07950"/>
    </source>
</evidence>
<dbReference type="AlphaFoldDB" id="W6MPW4"/>